<evidence type="ECO:0000259" key="2">
    <source>
        <dbReference type="Pfam" id="PF10756"/>
    </source>
</evidence>
<feature type="domain" description="Low molecular weight protein antigen 6 PH" evidence="2">
    <location>
        <begin position="111"/>
        <end position="174"/>
    </location>
</feature>
<dbReference type="EMBL" id="CP044108">
    <property type="protein sequence ID" value="QEU11945.1"/>
    <property type="molecule type" value="Genomic_DNA"/>
</dbReference>
<dbReference type="Pfam" id="PF10756">
    <property type="entry name" value="bPH_6"/>
    <property type="match status" value="1"/>
</dbReference>
<dbReference type="Proteomes" id="UP000323865">
    <property type="component" value="Chromosome"/>
</dbReference>
<reference evidence="3 4" key="1">
    <citation type="submission" date="2019-09" db="EMBL/GenBank/DDBJ databases">
        <title>FDA dAtabase for Regulatory Grade micrObial Sequences (FDA-ARGOS): Supporting development and validation of Infectious Disease Dx tests.</title>
        <authorList>
            <person name="Sciortino C."/>
            <person name="Tallon L."/>
            <person name="Sadzewicz L."/>
            <person name="Vavikolanu K."/>
            <person name="Mehta A."/>
            <person name="Aluvathingal J."/>
            <person name="Nadendla S."/>
            <person name="Nandy P."/>
            <person name="Geyer C."/>
            <person name="Yan Y."/>
            <person name="Sichtig H."/>
        </authorList>
    </citation>
    <scope>NUCLEOTIDE SEQUENCE [LARGE SCALE GENOMIC DNA]</scope>
    <source>
        <strain evidence="3 4">FDAARGOS_640</strain>
    </source>
</reference>
<dbReference type="InterPro" id="IPR019692">
    <property type="entry name" value="CFP-6_PH"/>
</dbReference>
<evidence type="ECO:0000313" key="4">
    <source>
        <dbReference type="Proteomes" id="UP000323865"/>
    </source>
</evidence>
<accession>A0ABX6A729</accession>
<protein>
    <submittedName>
        <fullName evidence="3">PH domain-containing protein</fullName>
    </submittedName>
</protein>
<evidence type="ECO:0000256" key="1">
    <source>
        <dbReference type="SAM" id="Phobius"/>
    </source>
</evidence>
<feature type="transmembrane region" description="Helical" evidence="1">
    <location>
        <begin position="88"/>
        <end position="104"/>
    </location>
</feature>
<sequence>MFSLREVPCTRPPTLRPKSTLCALLRALTATLNPSMNASLPRSDGRPGALPVTFRPRAVRTWGYIVAGIFALACVAMALTLPLIIHRILDSFGFVVLALLVGWFCHRHASVKVVANATHVRIRNAFSSRSFEWPELIGVSFPEGDPWAHVDLADGDTYAVMAAQRADGARGVAMARELNSLIEEHSLTS</sequence>
<keyword evidence="4" id="KW-1185">Reference proteome</keyword>
<name>A0ABX6A729_9MICO</name>
<evidence type="ECO:0000313" key="3">
    <source>
        <dbReference type="EMBL" id="QEU11945.1"/>
    </source>
</evidence>
<keyword evidence="1" id="KW-0472">Membrane</keyword>
<organism evidence="3 4">
    <name type="scientific">Dermabacter vaginalis</name>
    <dbReference type="NCBI Taxonomy" id="1630135"/>
    <lineage>
        <taxon>Bacteria</taxon>
        <taxon>Bacillati</taxon>
        <taxon>Actinomycetota</taxon>
        <taxon>Actinomycetes</taxon>
        <taxon>Micrococcales</taxon>
        <taxon>Dermabacteraceae</taxon>
        <taxon>Dermabacter</taxon>
    </lineage>
</organism>
<feature type="transmembrane region" description="Helical" evidence="1">
    <location>
        <begin position="61"/>
        <end position="81"/>
    </location>
</feature>
<gene>
    <name evidence="3" type="ORF">FOB48_06295</name>
</gene>
<proteinExistence type="predicted"/>
<keyword evidence="1" id="KW-0812">Transmembrane</keyword>
<keyword evidence="1" id="KW-1133">Transmembrane helix</keyword>